<sequence length="725" mass="79944">MVSRYVMVEKDSGKTPPHIQMLVAAILQHQRSEDHQVTERENELVLDVSWRVQLSSRDVEVGQSGTGIKRLEPVRFLIPFAFPLRPPDITLRSDFPREFVPHIYPGSPGDPVCPCIAEVGITDLMFQEGISGVLRSLQAWLDRAAQGTLMDPSQGWEPILFQNIAGSFLDDKGSFLRGVRDASLAAPTTPAFSVGWCQRETLDGRFVYVQKLSKKPFEYTKTPAIVVRAPVGQESKRFQHIDVRKREDLYLLLEHLGINGGDLTRLQKLVNDQGANGLDWLILIVVIKRPMNLIGCDHCFEILPFDCVLTINESPKAKVSPLQYIEAANPGLLQRVSHRGQRKHRSLHFIGVGSVGSKVALSLARTGNYGFHLTDNSLFRGHNLSRHAIADPASNLGFPKVVYMKNAIESTLSVECTISADDASSPTFTIPGAPDAIIESTGAAAVAANLRWIPFDAQLYQVGVYAEAELAFLSAEPRDQSRGVRVDDLEAWLFQQAFQNRAIGRLLFAENEHSRMIVGPGCSSVTTVVSDPKLSLQVSAITERLDRTLQAWPYDDDRGLAAYCVRDPKSGNLSWTSTQLGKTHSHSCKRNGLVWEVRVLDSVVSLMKECRASAGKNETGGAIIGRYDPLLQTVHVTGLVEPPAYAQAGPSLFQIDYPYLQEVDEDTLEQTANTLRVVGTWHSHIGASRPSSTDQTTFSDLSQNLGLPFPVMIVYGADGLEILSE</sequence>
<gene>
    <name evidence="8" type="ordered locus">Maqu_3185</name>
</gene>
<evidence type="ECO:0000256" key="3">
    <source>
        <dbReference type="ARBA" id="ARBA00022801"/>
    </source>
</evidence>
<dbReference type="STRING" id="351348.Maqu_3185"/>
<dbReference type="eggNOG" id="COG1310">
    <property type="taxonomic scope" value="Bacteria"/>
</dbReference>
<evidence type="ECO:0000256" key="5">
    <source>
        <dbReference type="ARBA" id="ARBA00023049"/>
    </source>
</evidence>
<proteinExistence type="predicted"/>
<name>A1U5J0_MARN8</name>
<reference evidence="9" key="1">
    <citation type="journal article" date="2011" name="Appl. Environ. Microbiol.">
        <title>Genomic potential of Marinobacter aquaeolei, a biogeochemical 'opportunitroph'.</title>
        <authorList>
            <person name="Singer E."/>
            <person name="Webb E.A."/>
            <person name="Nelson W.C."/>
            <person name="Heidelberg J.F."/>
            <person name="Ivanova N."/>
            <person name="Pati A."/>
            <person name="Edwards K.J."/>
        </authorList>
    </citation>
    <scope>NUCLEOTIDE SEQUENCE [LARGE SCALE GENOMIC DNA]</scope>
    <source>
        <strain evidence="9">ATCC 700491 / DSM 11845 / VT8</strain>
    </source>
</reference>
<dbReference type="Pfam" id="PF14457">
    <property type="entry name" value="Prok-E2_A"/>
    <property type="match status" value="1"/>
</dbReference>
<dbReference type="HOGENOM" id="CLU_021897_0_0_6"/>
<dbReference type="Proteomes" id="UP000000998">
    <property type="component" value="Chromosome"/>
</dbReference>
<dbReference type="GO" id="GO:0046872">
    <property type="term" value="F:metal ion binding"/>
    <property type="evidence" value="ECO:0007669"/>
    <property type="project" value="UniProtKB-KW"/>
</dbReference>
<evidence type="ECO:0000313" key="9">
    <source>
        <dbReference type="Proteomes" id="UP000000998"/>
    </source>
</evidence>
<dbReference type="InterPro" id="IPR000594">
    <property type="entry name" value="ThiF_NAD_FAD-bd"/>
</dbReference>
<dbReference type="GO" id="GO:0008641">
    <property type="term" value="F:ubiquitin-like modifier activating enzyme activity"/>
    <property type="evidence" value="ECO:0007669"/>
    <property type="project" value="InterPro"/>
</dbReference>
<feature type="domain" description="JAB" evidence="7">
    <location>
        <begin position="613"/>
        <end position="712"/>
    </location>
</feature>
<evidence type="ECO:0000259" key="7">
    <source>
        <dbReference type="Pfam" id="PF14464"/>
    </source>
</evidence>
<dbReference type="InterPro" id="IPR032865">
    <property type="entry name" value="Prok-E2_A"/>
</dbReference>
<dbReference type="EMBL" id="CP000514">
    <property type="protein sequence ID" value="ABM20259.1"/>
    <property type="molecule type" value="Genomic_DNA"/>
</dbReference>
<organism evidence="8 9">
    <name type="scientific">Marinobacter nauticus (strain ATCC 700491 / DSM 11845 / VT8)</name>
    <name type="common">Marinobacter aquaeolei</name>
    <dbReference type="NCBI Taxonomy" id="351348"/>
    <lineage>
        <taxon>Bacteria</taxon>
        <taxon>Pseudomonadati</taxon>
        <taxon>Pseudomonadota</taxon>
        <taxon>Gammaproteobacteria</taxon>
        <taxon>Pseudomonadales</taxon>
        <taxon>Marinobacteraceae</taxon>
        <taxon>Marinobacter</taxon>
    </lineage>
</organism>
<dbReference type="GO" id="GO:0008237">
    <property type="term" value="F:metallopeptidase activity"/>
    <property type="evidence" value="ECO:0007669"/>
    <property type="project" value="UniProtKB-KW"/>
</dbReference>
<dbReference type="Gene3D" id="3.40.140.10">
    <property type="entry name" value="Cytidine Deaminase, domain 2"/>
    <property type="match status" value="1"/>
</dbReference>
<keyword evidence="4" id="KW-0862">Zinc</keyword>
<dbReference type="GO" id="GO:0006508">
    <property type="term" value="P:proteolysis"/>
    <property type="evidence" value="ECO:0007669"/>
    <property type="project" value="UniProtKB-KW"/>
</dbReference>
<dbReference type="Gene3D" id="3.40.50.720">
    <property type="entry name" value="NAD(P)-binding Rossmann-like Domain"/>
    <property type="match status" value="1"/>
</dbReference>
<dbReference type="Pfam" id="PF14464">
    <property type="entry name" value="Prok-JAB"/>
    <property type="match status" value="1"/>
</dbReference>
<keyword evidence="2" id="KW-0479">Metal-binding</keyword>
<evidence type="ECO:0000256" key="2">
    <source>
        <dbReference type="ARBA" id="ARBA00022723"/>
    </source>
</evidence>
<evidence type="ECO:0000256" key="4">
    <source>
        <dbReference type="ARBA" id="ARBA00022833"/>
    </source>
</evidence>
<evidence type="ECO:0000256" key="1">
    <source>
        <dbReference type="ARBA" id="ARBA00022670"/>
    </source>
</evidence>
<dbReference type="SUPFAM" id="SSF69572">
    <property type="entry name" value="Activating enzymes of the ubiquitin-like proteins"/>
    <property type="match status" value="1"/>
</dbReference>
<dbReference type="KEGG" id="maq:Maqu_3185"/>
<feature type="domain" description="THIF-type NAD/FAD binding fold" evidence="6">
    <location>
        <begin position="333"/>
        <end position="410"/>
    </location>
</feature>
<accession>A1U5J0</accession>
<protein>
    <submittedName>
        <fullName evidence="8">UBA/THIF-type NAD/FAD binding protein</fullName>
    </submittedName>
</protein>
<dbReference type="eggNOG" id="COG0476">
    <property type="taxonomic scope" value="Bacteria"/>
</dbReference>
<dbReference type="SUPFAM" id="SSF102712">
    <property type="entry name" value="JAB1/MPN domain"/>
    <property type="match status" value="1"/>
</dbReference>
<keyword evidence="3" id="KW-0378">Hydrolase</keyword>
<dbReference type="AlphaFoldDB" id="A1U5J0"/>
<evidence type="ECO:0000313" key="8">
    <source>
        <dbReference type="EMBL" id="ABM20259.1"/>
    </source>
</evidence>
<keyword evidence="5" id="KW-0482">Metalloprotease</keyword>
<dbReference type="InterPro" id="IPR035985">
    <property type="entry name" value="Ubiquitin-activating_enz"/>
</dbReference>
<dbReference type="InterPro" id="IPR028090">
    <property type="entry name" value="JAB_dom_prok"/>
</dbReference>
<dbReference type="Pfam" id="PF00899">
    <property type="entry name" value="ThiF"/>
    <property type="match status" value="1"/>
</dbReference>
<evidence type="ECO:0000259" key="6">
    <source>
        <dbReference type="Pfam" id="PF00899"/>
    </source>
</evidence>
<keyword evidence="1" id="KW-0645">Protease</keyword>